<dbReference type="AlphaFoldDB" id="A0A418W0I0"/>
<dbReference type="OrthoDB" id="7873969at2"/>
<evidence type="ECO:0000256" key="1">
    <source>
        <dbReference type="ARBA" id="ARBA00023172"/>
    </source>
</evidence>
<dbReference type="EMBL" id="QYUL01000001">
    <property type="protein sequence ID" value="RJF83521.1"/>
    <property type="molecule type" value="Genomic_DNA"/>
</dbReference>
<evidence type="ECO:0000313" key="4">
    <source>
        <dbReference type="Proteomes" id="UP000283458"/>
    </source>
</evidence>
<dbReference type="InterPro" id="IPR002104">
    <property type="entry name" value="Integrase_catalytic"/>
</dbReference>
<keyword evidence="1" id="KW-0233">DNA recombination</keyword>
<keyword evidence="4" id="KW-1185">Reference proteome</keyword>
<protein>
    <recommendedName>
        <fullName evidence="2">Tyr recombinase domain-containing protein</fullName>
    </recommendedName>
</protein>
<evidence type="ECO:0000313" key="3">
    <source>
        <dbReference type="EMBL" id="RJF83521.1"/>
    </source>
</evidence>
<reference evidence="3 4" key="1">
    <citation type="submission" date="2018-09" db="EMBL/GenBank/DDBJ databases">
        <authorList>
            <person name="Zhu H."/>
        </authorList>
    </citation>
    <scope>NUCLEOTIDE SEQUENCE [LARGE SCALE GENOMIC DNA]</scope>
    <source>
        <strain evidence="3 4">K2W22B-5</strain>
    </source>
</reference>
<dbReference type="GO" id="GO:0015074">
    <property type="term" value="P:DNA integration"/>
    <property type="evidence" value="ECO:0007669"/>
    <property type="project" value="InterPro"/>
</dbReference>
<dbReference type="GO" id="GO:0006310">
    <property type="term" value="P:DNA recombination"/>
    <property type="evidence" value="ECO:0007669"/>
    <property type="project" value="UniProtKB-KW"/>
</dbReference>
<dbReference type="Pfam" id="PF00589">
    <property type="entry name" value="Phage_integrase"/>
    <property type="match status" value="1"/>
</dbReference>
<dbReference type="InterPro" id="IPR011010">
    <property type="entry name" value="DNA_brk_join_enz"/>
</dbReference>
<accession>A0A418W0I0</accession>
<dbReference type="Gene3D" id="1.10.443.10">
    <property type="entry name" value="Intergrase catalytic core"/>
    <property type="match status" value="1"/>
</dbReference>
<dbReference type="PROSITE" id="PS51898">
    <property type="entry name" value="TYR_RECOMBINASE"/>
    <property type="match status" value="1"/>
</dbReference>
<dbReference type="Proteomes" id="UP000283458">
    <property type="component" value="Unassembled WGS sequence"/>
</dbReference>
<proteinExistence type="predicted"/>
<dbReference type="SUPFAM" id="SSF56349">
    <property type="entry name" value="DNA breaking-rejoining enzymes"/>
    <property type="match status" value="1"/>
</dbReference>
<dbReference type="CDD" id="cd00397">
    <property type="entry name" value="DNA_BRE_C"/>
    <property type="match status" value="1"/>
</dbReference>
<dbReference type="RefSeq" id="WP_119829159.1">
    <property type="nucleotide sequence ID" value="NZ_QYUL01000001.1"/>
</dbReference>
<comment type="caution">
    <text evidence="3">The sequence shown here is derived from an EMBL/GenBank/DDBJ whole genome shotgun (WGS) entry which is preliminary data.</text>
</comment>
<dbReference type="GO" id="GO:0003677">
    <property type="term" value="F:DNA binding"/>
    <property type="evidence" value="ECO:0007669"/>
    <property type="project" value="InterPro"/>
</dbReference>
<organism evidence="3 4">
    <name type="scientific">Azospirillum cavernae</name>
    <dbReference type="NCBI Taxonomy" id="2320860"/>
    <lineage>
        <taxon>Bacteria</taxon>
        <taxon>Pseudomonadati</taxon>
        <taxon>Pseudomonadota</taxon>
        <taxon>Alphaproteobacteria</taxon>
        <taxon>Rhodospirillales</taxon>
        <taxon>Azospirillaceae</taxon>
        <taxon>Azospirillum</taxon>
    </lineage>
</organism>
<dbReference type="InterPro" id="IPR013762">
    <property type="entry name" value="Integrase-like_cat_sf"/>
</dbReference>
<evidence type="ECO:0000259" key="2">
    <source>
        <dbReference type="PROSITE" id="PS51898"/>
    </source>
</evidence>
<gene>
    <name evidence="3" type="ORF">D3877_02355</name>
</gene>
<sequence>MAKKQTQAFDSDFTRDALEMSGKIGKSLTFHGLRHTAATALADAGCDTRDIMSITGHKTEAMVARYTQSADQKRRARSAIAKLEGVNSEQTTVKPDAANCKTAK</sequence>
<name>A0A418W0I0_9PROT</name>
<feature type="domain" description="Tyr recombinase" evidence="2">
    <location>
        <begin position="1"/>
        <end position="79"/>
    </location>
</feature>